<keyword evidence="4 6" id="KW-1133">Transmembrane helix</keyword>
<feature type="transmembrane region" description="Helical" evidence="6">
    <location>
        <begin position="179"/>
        <end position="198"/>
    </location>
</feature>
<protein>
    <recommendedName>
        <fullName evidence="6">Probable membrane transporter protein</fullName>
    </recommendedName>
</protein>
<gene>
    <name evidence="7" type="ORF">GCM10010201_28570</name>
</gene>
<feature type="transmembrane region" description="Helical" evidence="6">
    <location>
        <begin position="143"/>
        <end position="173"/>
    </location>
</feature>
<proteinExistence type="inferred from homology"/>
<evidence type="ECO:0000313" key="8">
    <source>
        <dbReference type="Proteomes" id="UP001499978"/>
    </source>
</evidence>
<evidence type="ECO:0000313" key="7">
    <source>
        <dbReference type="EMBL" id="GAA2527973.1"/>
    </source>
</evidence>
<name>A0ABP6AY51_9ACTN</name>
<evidence type="ECO:0000256" key="2">
    <source>
        <dbReference type="ARBA" id="ARBA00009142"/>
    </source>
</evidence>
<accession>A0ABP6AY51</accession>
<evidence type="ECO:0000256" key="1">
    <source>
        <dbReference type="ARBA" id="ARBA00004141"/>
    </source>
</evidence>
<dbReference type="Pfam" id="PF01925">
    <property type="entry name" value="TauE"/>
    <property type="match status" value="1"/>
</dbReference>
<feature type="transmembrane region" description="Helical" evidence="6">
    <location>
        <begin position="96"/>
        <end position="115"/>
    </location>
</feature>
<dbReference type="PANTHER" id="PTHR43701:SF2">
    <property type="entry name" value="MEMBRANE TRANSPORTER PROTEIN YJNA-RELATED"/>
    <property type="match status" value="1"/>
</dbReference>
<sequence length="260" mass="25389">MTFAWILLLGAIIGVVLGGMGGGGATLTVPALVYLAGQDAQDATTGSLIIVGVTALAAVVGHARAGAVRWRIGAQFALAGIGGAVLGSALNQLASTRFLILSCAALLLVSGALMLRHARRPGPVGVGDTATAKRAGAGAVGRVAGAGVAVGFLTGFLGVGGGFVIVPALVLAVGLPMNAAVGTSLLIIAANCATALAARTGVADLDWMVIGPFAAAAMSAALGGRRLAALVPQRTVTRAFATLTLVVAGYMAVRTLALSS</sequence>
<feature type="transmembrane region" description="Helical" evidence="6">
    <location>
        <begin position="45"/>
        <end position="65"/>
    </location>
</feature>
<keyword evidence="5 6" id="KW-0472">Membrane</keyword>
<dbReference type="RefSeq" id="WP_344173241.1">
    <property type="nucleotide sequence ID" value="NZ_BAAARY010000014.1"/>
</dbReference>
<keyword evidence="3 6" id="KW-0812">Transmembrane</keyword>
<evidence type="ECO:0000256" key="3">
    <source>
        <dbReference type="ARBA" id="ARBA00022692"/>
    </source>
</evidence>
<keyword evidence="8" id="KW-1185">Reference proteome</keyword>
<dbReference type="EMBL" id="BAAARY010000014">
    <property type="protein sequence ID" value="GAA2527973.1"/>
    <property type="molecule type" value="Genomic_DNA"/>
</dbReference>
<evidence type="ECO:0000256" key="6">
    <source>
        <dbReference type="RuleBase" id="RU363041"/>
    </source>
</evidence>
<feature type="transmembrane region" description="Helical" evidence="6">
    <location>
        <begin position="236"/>
        <end position="257"/>
    </location>
</feature>
<reference evidence="8" key="1">
    <citation type="journal article" date="2019" name="Int. J. Syst. Evol. Microbiol.">
        <title>The Global Catalogue of Microorganisms (GCM) 10K type strain sequencing project: providing services to taxonomists for standard genome sequencing and annotation.</title>
        <authorList>
            <consortium name="The Broad Institute Genomics Platform"/>
            <consortium name="The Broad Institute Genome Sequencing Center for Infectious Disease"/>
            <person name="Wu L."/>
            <person name="Ma J."/>
        </authorList>
    </citation>
    <scope>NUCLEOTIDE SEQUENCE [LARGE SCALE GENOMIC DNA]</scope>
    <source>
        <strain evidence="8">JCM 3367</strain>
    </source>
</reference>
<dbReference type="InterPro" id="IPR002781">
    <property type="entry name" value="TM_pro_TauE-like"/>
</dbReference>
<organism evidence="7 8">
    <name type="scientific">Pilimelia columellifera subsp. columellifera</name>
    <dbReference type="NCBI Taxonomy" id="706583"/>
    <lineage>
        <taxon>Bacteria</taxon>
        <taxon>Bacillati</taxon>
        <taxon>Actinomycetota</taxon>
        <taxon>Actinomycetes</taxon>
        <taxon>Micromonosporales</taxon>
        <taxon>Micromonosporaceae</taxon>
        <taxon>Pilimelia</taxon>
    </lineage>
</organism>
<dbReference type="PANTHER" id="PTHR43701">
    <property type="entry name" value="MEMBRANE TRANSPORTER PROTEIN MJ0441-RELATED"/>
    <property type="match status" value="1"/>
</dbReference>
<comment type="similarity">
    <text evidence="2 6">Belongs to the 4-toluene sulfonate uptake permease (TSUP) (TC 2.A.102) family.</text>
</comment>
<keyword evidence="6" id="KW-1003">Cell membrane</keyword>
<feature type="transmembrane region" description="Helical" evidence="6">
    <location>
        <begin position="205"/>
        <end position="224"/>
    </location>
</feature>
<evidence type="ECO:0000256" key="5">
    <source>
        <dbReference type="ARBA" id="ARBA00023136"/>
    </source>
</evidence>
<dbReference type="InterPro" id="IPR051598">
    <property type="entry name" value="TSUP/Inactive_protease-like"/>
</dbReference>
<evidence type="ECO:0000256" key="4">
    <source>
        <dbReference type="ARBA" id="ARBA00022989"/>
    </source>
</evidence>
<comment type="subcellular location">
    <subcellularLocation>
        <location evidence="6">Cell membrane</location>
        <topology evidence="6">Multi-pass membrane protein</topology>
    </subcellularLocation>
    <subcellularLocation>
        <location evidence="1">Membrane</location>
        <topology evidence="1">Multi-pass membrane protein</topology>
    </subcellularLocation>
</comment>
<dbReference type="Proteomes" id="UP001499978">
    <property type="component" value="Unassembled WGS sequence"/>
</dbReference>
<comment type="caution">
    <text evidence="7">The sequence shown here is derived from an EMBL/GenBank/DDBJ whole genome shotgun (WGS) entry which is preliminary data.</text>
</comment>